<gene>
    <name evidence="1" type="ORF">CDAR_315701</name>
</gene>
<evidence type="ECO:0000313" key="1">
    <source>
        <dbReference type="EMBL" id="GIY00461.1"/>
    </source>
</evidence>
<keyword evidence="2" id="KW-1185">Reference proteome</keyword>
<proteinExistence type="predicted"/>
<dbReference type="EMBL" id="BPLQ01003434">
    <property type="protein sequence ID" value="GIY00461.1"/>
    <property type="molecule type" value="Genomic_DNA"/>
</dbReference>
<evidence type="ECO:0000313" key="2">
    <source>
        <dbReference type="Proteomes" id="UP001054837"/>
    </source>
</evidence>
<dbReference type="Proteomes" id="UP001054837">
    <property type="component" value="Unassembled WGS sequence"/>
</dbReference>
<reference evidence="1 2" key="1">
    <citation type="submission" date="2021-06" db="EMBL/GenBank/DDBJ databases">
        <title>Caerostris darwini draft genome.</title>
        <authorList>
            <person name="Kono N."/>
            <person name="Arakawa K."/>
        </authorList>
    </citation>
    <scope>NUCLEOTIDE SEQUENCE [LARGE SCALE GENOMIC DNA]</scope>
</reference>
<sequence>MQSLEVDSCFACFCIEGLMWMEGDKISRRHVLRGWKGVKNAEESPPSLERCQPDFLCLQLHRFSSGSRFRDAAQEDCLRCRKELHFQEYGK</sequence>
<accession>A0AAV4PX18</accession>
<organism evidence="1 2">
    <name type="scientific">Caerostris darwini</name>
    <dbReference type="NCBI Taxonomy" id="1538125"/>
    <lineage>
        <taxon>Eukaryota</taxon>
        <taxon>Metazoa</taxon>
        <taxon>Ecdysozoa</taxon>
        <taxon>Arthropoda</taxon>
        <taxon>Chelicerata</taxon>
        <taxon>Arachnida</taxon>
        <taxon>Araneae</taxon>
        <taxon>Araneomorphae</taxon>
        <taxon>Entelegynae</taxon>
        <taxon>Araneoidea</taxon>
        <taxon>Araneidae</taxon>
        <taxon>Caerostris</taxon>
    </lineage>
</organism>
<comment type="caution">
    <text evidence="1">The sequence shown here is derived from an EMBL/GenBank/DDBJ whole genome shotgun (WGS) entry which is preliminary data.</text>
</comment>
<dbReference type="AlphaFoldDB" id="A0AAV4PX18"/>
<protein>
    <submittedName>
        <fullName evidence="1">Uncharacterized protein</fullName>
    </submittedName>
</protein>
<name>A0AAV4PX18_9ARAC</name>